<protein>
    <recommendedName>
        <fullName evidence="1">Chitin-binding type-2 domain-containing protein</fullName>
    </recommendedName>
</protein>
<reference evidence="2 3" key="1">
    <citation type="journal article" date="2018" name="Gigascience">
        <title>Genomes of trombidid mites reveal novel predicted allergens and laterally-transferred genes associated with secondary metabolism.</title>
        <authorList>
            <person name="Dong X."/>
            <person name="Chaisiri K."/>
            <person name="Xia D."/>
            <person name="Armstrong S.D."/>
            <person name="Fang Y."/>
            <person name="Donnelly M.J."/>
            <person name="Kadowaki T."/>
            <person name="McGarry J.W."/>
            <person name="Darby A.C."/>
            <person name="Makepeace B.L."/>
        </authorList>
    </citation>
    <scope>NUCLEOTIDE SEQUENCE [LARGE SCALE GENOMIC DNA]</scope>
    <source>
        <strain evidence="2">UoL-UT</strain>
    </source>
</reference>
<name>A0A443S6G5_9ACAR</name>
<proteinExistence type="predicted"/>
<feature type="non-terminal residue" evidence="2">
    <location>
        <position position="1"/>
    </location>
</feature>
<dbReference type="SMART" id="SM00494">
    <property type="entry name" value="ChtBD2"/>
    <property type="match status" value="1"/>
</dbReference>
<dbReference type="OrthoDB" id="6020543at2759"/>
<comment type="caution">
    <text evidence="2">The sequence shown here is derived from an EMBL/GenBank/DDBJ whole genome shotgun (WGS) entry which is preliminary data.</text>
</comment>
<evidence type="ECO:0000313" key="2">
    <source>
        <dbReference type="EMBL" id="RWS23138.1"/>
    </source>
</evidence>
<dbReference type="InterPro" id="IPR002557">
    <property type="entry name" value="Chitin-bd_dom"/>
</dbReference>
<dbReference type="Pfam" id="PF01607">
    <property type="entry name" value="CBM_14"/>
    <property type="match status" value="1"/>
</dbReference>
<dbReference type="GO" id="GO:0008061">
    <property type="term" value="F:chitin binding"/>
    <property type="evidence" value="ECO:0007669"/>
    <property type="project" value="InterPro"/>
</dbReference>
<organism evidence="2 3">
    <name type="scientific">Leptotrombidium deliense</name>
    <dbReference type="NCBI Taxonomy" id="299467"/>
    <lineage>
        <taxon>Eukaryota</taxon>
        <taxon>Metazoa</taxon>
        <taxon>Ecdysozoa</taxon>
        <taxon>Arthropoda</taxon>
        <taxon>Chelicerata</taxon>
        <taxon>Arachnida</taxon>
        <taxon>Acari</taxon>
        <taxon>Acariformes</taxon>
        <taxon>Trombidiformes</taxon>
        <taxon>Prostigmata</taxon>
        <taxon>Anystina</taxon>
        <taxon>Parasitengona</taxon>
        <taxon>Trombiculoidea</taxon>
        <taxon>Trombiculidae</taxon>
        <taxon>Leptotrombidium</taxon>
    </lineage>
</organism>
<dbReference type="VEuPathDB" id="VectorBase:LDEU008902"/>
<sequence length="93" mass="9877">VYCGGNYGHGGGGYGHGGGGYGHGGHGKLKCPHSSPCTFNGEFIPDPQSCCKYFRCDHCKLVPMKCGPGTHFSAYLKTCDHPNKSGCYDKESE</sequence>
<dbReference type="GO" id="GO:0005576">
    <property type="term" value="C:extracellular region"/>
    <property type="evidence" value="ECO:0007669"/>
    <property type="project" value="InterPro"/>
</dbReference>
<dbReference type="Gene3D" id="2.170.140.10">
    <property type="entry name" value="Chitin binding domain"/>
    <property type="match status" value="1"/>
</dbReference>
<accession>A0A443S6G5</accession>
<dbReference type="AlphaFoldDB" id="A0A443S6G5"/>
<evidence type="ECO:0000313" key="3">
    <source>
        <dbReference type="Proteomes" id="UP000288716"/>
    </source>
</evidence>
<keyword evidence="3" id="KW-1185">Reference proteome</keyword>
<dbReference type="Proteomes" id="UP000288716">
    <property type="component" value="Unassembled WGS sequence"/>
</dbReference>
<gene>
    <name evidence="2" type="ORF">B4U80_13432</name>
</gene>
<dbReference type="EMBL" id="NCKV01007047">
    <property type="protein sequence ID" value="RWS23138.1"/>
    <property type="molecule type" value="Genomic_DNA"/>
</dbReference>
<feature type="domain" description="Chitin-binding type-2" evidence="1">
    <location>
        <begin position="34"/>
        <end position="89"/>
    </location>
</feature>
<dbReference type="PROSITE" id="PS50940">
    <property type="entry name" value="CHIT_BIND_II"/>
    <property type="match status" value="1"/>
</dbReference>
<dbReference type="SUPFAM" id="SSF57625">
    <property type="entry name" value="Invertebrate chitin-binding proteins"/>
    <property type="match status" value="1"/>
</dbReference>
<dbReference type="InterPro" id="IPR036508">
    <property type="entry name" value="Chitin-bd_dom_sf"/>
</dbReference>
<evidence type="ECO:0000259" key="1">
    <source>
        <dbReference type="PROSITE" id="PS50940"/>
    </source>
</evidence>